<organism evidence="2 3">
    <name type="scientific">Aspergillus vadensis (strain CBS 113365 / IMI 142717 / IBT 24658)</name>
    <dbReference type="NCBI Taxonomy" id="1448311"/>
    <lineage>
        <taxon>Eukaryota</taxon>
        <taxon>Fungi</taxon>
        <taxon>Dikarya</taxon>
        <taxon>Ascomycota</taxon>
        <taxon>Pezizomycotina</taxon>
        <taxon>Eurotiomycetes</taxon>
        <taxon>Eurotiomycetidae</taxon>
        <taxon>Eurotiales</taxon>
        <taxon>Aspergillaceae</taxon>
        <taxon>Aspergillus</taxon>
        <taxon>Aspergillus subgen. Circumdati</taxon>
    </lineage>
</organism>
<gene>
    <name evidence="2" type="ORF">BO88DRAFT_213687</name>
</gene>
<accession>A0A319BGT3</accession>
<evidence type="ECO:0000313" key="2">
    <source>
        <dbReference type="EMBL" id="PYH72406.1"/>
    </source>
</evidence>
<dbReference type="AlphaFoldDB" id="A0A319BGT3"/>
<keyword evidence="1" id="KW-0472">Membrane</keyword>
<dbReference type="Proteomes" id="UP000248405">
    <property type="component" value="Unassembled WGS sequence"/>
</dbReference>
<dbReference type="RefSeq" id="XP_025566200.1">
    <property type="nucleotide sequence ID" value="XM_025701950.1"/>
</dbReference>
<keyword evidence="3" id="KW-1185">Reference proteome</keyword>
<dbReference type="EMBL" id="KZ821617">
    <property type="protein sequence ID" value="PYH72406.1"/>
    <property type="molecule type" value="Genomic_DNA"/>
</dbReference>
<protein>
    <submittedName>
        <fullName evidence="2">Uncharacterized protein</fullName>
    </submittedName>
</protein>
<reference evidence="2" key="1">
    <citation type="submission" date="2016-12" db="EMBL/GenBank/DDBJ databases">
        <title>The genomes of Aspergillus section Nigri reveals drivers in fungal speciation.</title>
        <authorList>
            <consortium name="DOE Joint Genome Institute"/>
            <person name="Vesth T.C."/>
            <person name="Nybo J."/>
            <person name="Theobald S."/>
            <person name="Brandl J."/>
            <person name="Frisvad J.C."/>
            <person name="Nielsen K.F."/>
            <person name="Lyhne E.K."/>
            <person name="Kogle M.E."/>
            <person name="Kuo A."/>
            <person name="Riley R."/>
            <person name="Clum A."/>
            <person name="Nolan M."/>
            <person name="Lipzen A."/>
            <person name="Salamov A."/>
            <person name="Henrissat B."/>
            <person name="Wiebenga A."/>
            <person name="De Vries R.P."/>
            <person name="Grigoriev I.V."/>
            <person name="Mortensen U.H."/>
            <person name="Andersen M.R."/>
            <person name="Baker S.E."/>
        </authorList>
    </citation>
    <scope>NUCLEOTIDE SEQUENCE [LARGE SCALE GENOMIC DNA]</scope>
    <source>
        <strain evidence="2">CBS 113365</strain>
    </source>
</reference>
<feature type="transmembrane region" description="Helical" evidence="1">
    <location>
        <begin position="7"/>
        <end position="25"/>
    </location>
</feature>
<keyword evidence="1" id="KW-0812">Transmembrane</keyword>
<sequence>MDIQLSVLGVISWLVFLNCLVAVAVPLSHVQCDLGCHASQVIICLYYIALACCAGSTRHTERNRDKNLFSKCLVHPCRNNIDLHKAAEMTCIYDWHSIYYSNGRSTLFRLCK</sequence>
<keyword evidence="1" id="KW-1133">Transmembrane helix</keyword>
<proteinExistence type="predicted"/>
<dbReference type="GeneID" id="37206542"/>
<evidence type="ECO:0000313" key="3">
    <source>
        <dbReference type="Proteomes" id="UP000248405"/>
    </source>
</evidence>
<name>A0A319BGT3_ASPVC</name>
<feature type="transmembrane region" description="Helical" evidence="1">
    <location>
        <begin position="37"/>
        <end position="57"/>
    </location>
</feature>
<evidence type="ECO:0000256" key="1">
    <source>
        <dbReference type="SAM" id="Phobius"/>
    </source>
</evidence>